<evidence type="ECO:0000256" key="1">
    <source>
        <dbReference type="SAM" id="MobiDB-lite"/>
    </source>
</evidence>
<name>A0A7W4USC3_9MICO</name>
<evidence type="ECO:0000313" key="2">
    <source>
        <dbReference type="EMBL" id="MBB2959558.1"/>
    </source>
</evidence>
<keyword evidence="3" id="KW-1185">Reference proteome</keyword>
<organism evidence="2 3">
    <name type="scientific">Pseudoclavibacter helvolus</name>
    <dbReference type="NCBI Taxonomy" id="255205"/>
    <lineage>
        <taxon>Bacteria</taxon>
        <taxon>Bacillati</taxon>
        <taxon>Actinomycetota</taxon>
        <taxon>Actinomycetes</taxon>
        <taxon>Micrococcales</taxon>
        <taxon>Microbacteriaceae</taxon>
        <taxon>Pseudoclavibacter</taxon>
    </lineage>
</organism>
<protein>
    <recommendedName>
        <fullName evidence="4">Plasmid mobilization relaxosome protein MobC</fullName>
    </recommendedName>
</protein>
<evidence type="ECO:0000313" key="3">
    <source>
        <dbReference type="Proteomes" id="UP000545286"/>
    </source>
</evidence>
<comment type="caution">
    <text evidence="2">The sequence shown here is derived from an EMBL/GenBank/DDBJ whole genome shotgun (WGS) entry which is preliminary data.</text>
</comment>
<evidence type="ECO:0008006" key="4">
    <source>
        <dbReference type="Google" id="ProtNLM"/>
    </source>
</evidence>
<gene>
    <name evidence="2" type="ORF">FHX72_003727</name>
</gene>
<accession>A0A7W4USC3</accession>
<feature type="compositionally biased region" description="Basic and acidic residues" evidence="1">
    <location>
        <begin position="1"/>
        <end position="11"/>
    </location>
</feature>
<dbReference type="Proteomes" id="UP000545286">
    <property type="component" value="Unassembled WGS sequence"/>
</dbReference>
<sequence length="136" mass="14968">MDEQASRGRFFDRRRRANVEGGRQHRHEVKVTPEEEGALLRKANAKGITIPRLLVESALAEDGAEIPSDRRALLVDMFAAYRTLASLGNNLNQIAKATNAEGSVPSELREPLRHTLDAVRTAAVAMNAAIEEMPKP</sequence>
<dbReference type="EMBL" id="JACHWJ010000012">
    <property type="protein sequence ID" value="MBB2959558.1"/>
    <property type="molecule type" value="Genomic_DNA"/>
</dbReference>
<dbReference type="AlphaFoldDB" id="A0A7W4USC3"/>
<reference evidence="2 3" key="1">
    <citation type="submission" date="2020-08" db="EMBL/GenBank/DDBJ databases">
        <title>Sequencing the genomes of 1000 actinobacteria strains.</title>
        <authorList>
            <person name="Klenk H.-P."/>
        </authorList>
    </citation>
    <scope>NUCLEOTIDE SEQUENCE [LARGE SCALE GENOMIC DNA]</scope>
    <source>
        <strain evidence="2 3">DSM 20419</strain>
    </source>
</reference>
<dbReference type="Pfam" id="PF21983">
    <property type="entry name" value="NikA-like"/>
    <property type="match status" value="1"/>
</dbReference>
<proteinExistence type="predicted"/>
<feature type="region of interest" description="Disordered" evidence="1">
    <location>
        <begin position="1"/>
        <end position="34"/>
    </location>
</feature>
<dbReference type="InterPro" id="IPR053842">
    <property type="entry name" value="NikA-like"/>
</dbReference>
<dbReference type="RefSeq" id="WP_183626912.1">
    <property type="nucleotide sequence ID" value="NZ_JACHWJ010000012.1"/>
</dbReference>